<proteinExistence type="inferred from homology"/>
<keyword evidence="5" id="KW-0560">Oxidoreductase</keyword>
<comment type="cofactor">
    <cofactor evidence="1">
        <name>[4Fe-4S] cluster</name>
        <dbReference type="ChEBI" id="CHEBI:49883"/>
    </cofactor>
</comment>
<dbReference type="InterPro" id="IPR036021">
    <property type="entry name" value="Tungsten_al_ferr_oxy-like_C"/>
</dbReference>
<evidence type="ECO:0000256" key="7">
    <source>
        <dbReference type="ARBA" id="ARBA00023014"/>
    </source>
</evidence>
<comment type="caution">
    <text evidence="10">The sequence shown here is derived from an EMBL/GenBank/DDBJ whole genome shotgun (WGS) entry which is preliminary data.</text>
</comment>
<dbReference type="AlphaFoldDB" id="A0A0F9URT4"/>
<name>A0A0F9URT4_9ZZZZ</name>
<dbReference type="SUPFAM" id="SSF56228">
    <property type="entry name" value="Aldehyde ferredoxin oxidoreductase, N-terminal domain"/>
    <property type="match status" value="1"/>
</dbReference>
<comment type="cofactor">
    <cofactor evidence="8">
        <name>tungstopterin</name>
        <dbReference type="ChEBI" id="CHEBI:30402"/>
    </cofactor>
</comment>
<organism evidence="10">
    <name type="scientific">marine sediment metagenome</name>
    <dbReference type="NCBI Taxonomy" id="412755"/>
    <lineage>
        <taxon>unclassified sequences</taxon>
        <taxon>metagenomes</taxon>
        <taxon>ecological metagenomes</taxon>
    </lineage>
</organism>
<protein>
    <recommendedName>
        <fullName evidence="9">Aldehyde ferredoxin oxidoreductase N-terminal domain-containing protein</fullName>
    </recommendedName>
</protein>
<evidence type="ECO:0000256" key="2">
    <source>
        <dbReference type="ARBA" id="ARBA00011032"/>
    </source>
</evidence>
<dbReference type="GO" id="GO:0051539">
    <property type="term" value="F:4 iron, 4 sulfur cluster binding"/>
    <property type="evidence" value="ECO:0007669"/>
    <property type="project" value="UniProtKB-KW"/>
</dbReference>
<dbReference type="InterPro" id="IPR013984">
    <property type="entry name" value="Ald_Fedxn_OxRdtase_dom2"/>
</dbReference>
<keyword evidence="6" id="KW-0408">Iron</keyword>
<dbReference type="SMART" id="SM00790">
    <property type="entry name" value="AFOR_N"/>
    <property type="match status" value="1"/>
</dbReference>
<dbReference type="Pfam" id="PF01314">
    <property type="entry name" value="AFOR_C"/>
    <property type="match status" value="1"/>
</dbReference>
<dbReference type="InterPro" id="IPR013983">
    <property type="entry name" value="Ald_Fedxn_OxRdtase_N"/>
</dbReference>
<dbReference type="Pfam" id="PF02730">
    <property type="entry name" value="AFOR_N"/>
    <property type="match status" value="1"/>
</dbReference>
<comment type="similarity">
    <text evidence="2">Belongs to the AOR/FOR family.</text>
</comment>
<dbReference type="Gene3D" id="3.60.9.10">
    <property type="entry name" value="Aldehyde ferredoxin oxidoreductase, N-terminal domain"/>
    <property type="match status" value="1"/>
</dbReference>
<evidence type="ECO:0000256" key="5">
    <source>
        <dbReference type="ARBA" id="ARBA00023002"/>
    </source>
</evidence>
<dbReference type="PANTHER" id="PTHR30038:SF0">
    <property type="entry name" value="TUNGSTEN-CONTAINING ALDEHYDE FERREDOXIN OXIDOREDUCTASE"/>
    <property type="match status" value="1"/>
</dbReference>
<feature type="domain" description="Aldehyde ferredoxin oxidoreductase N-terminal" evidence="9">
    <location>
        <begin position="1"/>
        <end position="207"/>
    </location>
</feature>
<reference evidence="10" key="1">
    <citation type="journal article" date="2015" name="Nature">
        <title>Complex archaea that bridge the gap between prokaryotes and eukaryotes.</title>
        <authorList>
            <person name="Spang A."/>
            <person name="Saw J.H."/>
            <person name="Jorgensen S.L."/>
            <person name="Zaremba-Niedzwiedzka K."/>
            <person name="Martijn J."/>
            <person name="Lind A.E."/>
            <person name="van Eijk R."/>
            <person name="Schleper C."/>
            <person name="Guy L."/>
            <person name="Ettema T.J."/>
        </authorList>
    </citation>
    <scope>NUCLEOTIDE SEQUENCE</scope>
</reference>
<keyword evidence="3" id="KW-0004">4Fe-4S</keyword>
<dbReference type="InterPro" id="IPR001203">
    <property type="entry name" value="OxRdtase_Ald_Fedxn_C"/>
</dbReference>
<evidence type="ECO:0000313" key="10">
    <source>
        <dbReference type="EMBL" id="KKN56343.1"/>
    </source>
</evidence>
<dbReference type="GO" id="GO:0009055">
    <property type="term" value="F:electron transfer activity"/>
    <property type="evidence" value="ECO:0007669"/>
    <property type="project" value="InterPro"/>
</dbReference>
<keyword evidence="7" id="KW-0411">Iron-sulfur</keyword>
<dbReference type="EMBL" id="LAZR01000847">
    <property type="protein sequence ID" value="KKN56343.1"/>
    <property type="molecule type" value="Genomic_DNA"/>
</dbReference>
<dbReference type="PANTHER" id="PTHR30038">
    <property type="entry name" value="ALDEHYDE FERREDOXIN OXIDOREDUCTASE"/>
    <property type="match status" value="1"/>
</dbReference>
<dbReference type="Gene3D" id="1.10.569.10">
    <property type="entry name" value="Aldehyde Ferredoxin Oxidoreductase Protein, subunit A, domain 2"/>
    <property type="match status" value="1"/>
</dbReference>
<evidence type="ECO:0000256" key="8">
    <source>
        <dbReference type="ARBA" id="ARBA00049934"/>
    </source>
</evidence>
<dbReference type="GO" id="GO:0016625">
    <property type="term" value="F:oxidoreductase activity, acting on the aldehyde or oxo group of donors, iron-sulfur protein as acceptor"/>
    <property type="evidence" value="ECO:0007669"/>
    <property type="project" value="InterPro"/>
</dbReference>
<evidence type="ECO:0000256" key="3">
    <source>
        <dbReference type="ARBA" id="ARBA00022485"/>
    </source>
</evidence>
<sequence length="619" mass="67239">MGKILRVDLTSGKISEEFPDVETLKLYLGGAGLATKFLIDEVPKGIDPLGPENKLIFMTGPLTGTPSPSTGRYCVVAKSPLTGLWGEANSAGFWGRDLKRSGFDGVIFEGISPKPVYLVTEDGKAELKDASHLWGKNTSETTRLIKEDLGDKFNVACIGIGGENLVKYAAIMNDCDKPNYGRAAGRCGMGTVMGSKKVKAIASKGNAKIEVANPEEYKVEAKKRFEWVNQSLLKMTLEVFGTATMVDLVGIKGGLPTRNFQTGVFPNIDKINGTALNETILTGRKACFACPIACGRISEIKEGKYKSSGEGPEYESIGALGSSCGVDNLEAITLAHFLCNEYGIDVISAGGSIAFAMECYEKGILTKEDTDGLEFNFGNADLLVDIIPKISKREGIGDLIAEGSRNMANKLGKDSIKFAMQVKGLELPAYDSRAAKICGLGFAVANRGGCHITGYIEGPAFLSMPFMIVENAMVGDVLSENVEDTKVNKDFEDAFGVFDSIGACKFMGMVLSSEDWASLIEKLLGYKFTVEDFAKTGERLYNLARIYNMREGATRADDTLPARWLEEPMPEGPAKGQVVNLDPLLDAYYEYRGWDKETGKPTKEKLKELDLEWAIKEIY</sequence>
<accession>A0A0F9URT4</accession>
<dbReference type="InterPro" id="IPR051919">
    <property type="entry name" value="W-dependent_AOR"/>
</dbReference>
<evidence type="ECO:0000256" key="4">
    <source>
        <dbReference type="ARBA" id="ARBA00022723"/>
    </source>
</evidence>
<gene>
    <name evidence="10" type="ORF">LCGC14_0573100</name>
</gene>
<evidence type="ECO:0000259" key="9">
    <source>
        <dbReference type="SMART" id="SM00790"/>
    </source>
</evidence>
<dbReference type="InterPro" id="IPR036503">
    <property type="entry name" value="Ald_Fedxn_OxRdtase_N_sf"/>
</dbReference>
<dbReference type="SUPFAM" id="SSF48310">
    <property type="entry name" value="Aldehyde ferredoxin oxidoreductase, C-terminal domains"/>
    <property type="match status" value="1"/>
</dbReference>
<evidence type="ECO:0000256" key="6">
    <source>
        <dbReference type="ARBA" id="ARBA00023004"/>
    </source>
</evidence>
<dbReference type="Gene3D" id="1.10.599.10">
    <property type="entry name" value="Aldehyde Ferredoxin Oxidoreductase Protein, subunit A, domain 3"/>
    <property type="match status" value="1"/>
</dbReference>
<evidence type="ECO:0000256" key="1">
    <source>
        <dbReference type="ARBA" id="ARBA00001966"/>
    </source>
</evidence>
<dbReference type="InterPro" id="IPR013985">
    <property type="entry name" value="Ald_Fedxn_OxRdtase_dom3"/>
</dbReference>
<keyword evidence="4" id="KW-0479">Metal-binding</keyword>
<dbReference type="GO" id="GO:0046872">
    <property type="term" value="F:metal ion binding"/>
    <property type="evidence" value="ECO:0007669"/>
    <property type="project" value="UniProtKB-KW"/>
</dbReference>